<evidence type="ECO:0000256" key="8">
    <source>
        <dbReference type="ARBA" id="ARBA00023224"/>
    </source>
</evidence>
<dbReference type="GO" id="GO:0006955">
    <property type="term" value="P:immune response"/>
    <property type="evidence" value="ECO:0007669"/>
    <property type="project" value="TreeGrafter"/>
</dbReference>
<dbReference type="EMBL" id="SOYY01000024">
    <property type="protein sequence ID" value="KAA0702951.1"/>
    <property type="molecule type" value="Genomic_DNA"/>
</dbReference>
<keyword evidence="3 9" id="KW-0812">Transmembrane</keyword>
<evidence type="ECO:0000259" key="11">
    <source>
        <dbReference type="PROSITE" id="PS50262"/>
    </source>
</evidence>
<comment type="similarity">
    <text evidence="9">Belongs to the G-protein coupled receptor 1 family.</text>
</comment>
<keyword evidence="7 9" id="KW-0675">Receptor</keyword>
<protein>
    <submittedName>
        <fullName evidence="12">C-C chemokine receptor type 4</fullName>
    </submittedName>
</protein>
<keyword evidence="2" id="KW-1003">Cell membrane</keyword>
<dbReference type="GO" id="GO:0019957">
    <property type="term" value="F:C-C chemokine binding"/>
    <property type="evidence" value="ECO:0007669"/>
    <property type="project" value="TreeGrafter"/>
</dbReference>
<dbReference type="InterPro" id="IPR017452">
    <property type="entry name" value="GPCR_Rhodpsn_7TM"/>
</dbReference>
<dbReference type="InterPro" id="IPR000355">
    <property type="entry name" value="Chemokine_rcpt"/>
</dbReference>
<dbReference type="GO" id="GO:0060326">
    <property type="term" value="P:cell chemotaxis"/>
    <property type="evidence" value="ECO:0007669"/>
    <property type="project" value="TreeGrafter"/>
</dbReference>
<dbReference type="FunFam" id="1.20.1070.10:FF:000026">
    <property type="entry name" value="C-C chemokine receptor type 5"/>
    <property type="match status" value="1"/>
</dbReference>
<reference evidence="12 13" key="1">
    <citation type="journal article" date="2019" name="Mol. Ecol. Resour.">
        <title>Chromosome-level genome assembly of Triplophysa tibetana, a fish adapted to the harsh high-altitude environment of the Tibetan Plateau.</title>
        <authorList>
            <person name="Yang X."/>
            <person name="Liu H."/>
            <person name="Ma Z."/>
            <person name="Zou Y."/>
            <person name="Zou M."/>
            <person name="Mao Y."/>
            <person name="Li X."/>
            <person name="Wang H."/>
            <person name="Chen T."/>
            <person name="Wang W."/>
            <person name="Yang R."/>
        </authorList>
    </citation>
    <scope>NUCLEOTIDE SEQUENCE [LARGE SCALE GENOMIC DNA]</scope>
    <source>
        <strain evidence="12">TTIB1903HZAU</strain>
        <tissue evidence="12">Muscle</tissue>
    </source>
</reference>
<feature type="transmembrane region" description="Helical" evidence="10">
    <location>
        <begin position="240"/>
        <end position="262"/>
    </location>
</feature>
<keyword evidence="8 9" id="KW-0807">Transducer</keyword>
<gene>
    <name evidence="12" type="ORF">E1301_Tti013286</name>
</gene>
<evidence type="ECO:0000256" key="6">
    <source>
        <dbReference type="ARBA" id="ARBA00023136"/>
    </source>
</evidence>
<dbReference type="AlphaFoldDB" id="A0A5A9N1P8"/>
<feature type="transmembrane region" description="Helical" evidence="10">
    <location>
        <begin position="107"/>
        <end position="128"/>
    </location>
</feature>
<name>A0A5A9N1P8_9TELE</name>
<feature type="transmembrane region" description="Helical" evidence="10">
    <location>
        <begin position="274"/>
        <end position="295"/>
    </location>
</feature>
<evidence type="ECO:0000256" key="1">
    <source>
        <dbReference type="ARBA" id="ARBA00004651"/>
    </source>
</evidence>
<dbReference type="SUPFAM" id="SSF81321">
    <property type="entry name" value="Family A G protein-coupled receptor-like"/>
    <property type="match status" value="1"/>
</dbReference>
<dbReference type="InterPro" id="IPR000276">
    <property type="entry name" value="GPCR_Rhodpsn"/>
</dbReference>
<evidence type="ECO:0000256" key="4">
    <source>
        <dbReference type="ARBA" id="ARBA00022989"/>
    </source>
</evidence>
<dbReference type="PRINTS" id="PR00237">
    <property type="entry name" value="GPCRRHODOPSN"/>
</dbReference>
<dbReference type="Pfam" id="PF00001">
    <property type="entry name" value="7tm_1"/>
    <property type="match status" value="1"/>
</dbReference>
<evidence type="ECO:0000256" key="3">
    <source>
        <dbReference type="ARBA" id="ARBA00022692"/>
    </source>
</evidence>
<proteinExistence type="inferred from homology"/>
<evidence type="ECO:0000256" key="10">
    <source>
        <dbReference type="SAM" id="Phobius"/>
    </source>
</evidence>
<accession>A0A5A9N1P8</accession>
<sequence>MNSTVSELGTTAQSSWTGMVSFSTPQVYNQTLSSPDNDDTYTFSNYGDYYAETFDPSEFSPCDYGSHASSILPVLYSLFFVVGMPGNMLVVWVIMMSVKLRSMTDICLLNLALADLLLVSSLPFLAHYARDQWIFGGAMCTMVLSVYHIGFYSGIFFIVLMSVDRYLAVVHAVFSLRVRTRTYGILASAVIWIMAIAASFPELIYLNISKYKDQTLCQSYPASDESHHSSKTFGIIKMNVLGLFIPLVVIGFCYSMILNRLLRARSSRKQAMRLVIIVMVVFFCCWTPYNVAAFLKALELNKLIDSSFESSKTITLSLQITEAVSYSHSCLNPILYVFAGEKFRKHLFRLLNKTPFRRLQFMKSYLTQATGSFYSQTTSVDDRSTAV</sequence>
<feature type="domain" description="G-protein coupled receptors family 1 profile" evidence="11">
    <location>
        <begin position="86"/>
        <end position="336"/>
    </location>
</feature>
<evidence type="ECO:0000313" key="12">
    <source>
        <dbReference type="EMBL" id="KAA0702951.1"/>
    </source>
</evidence>
<feature type="transmembrane region" description="Helical" evidence="10">
    <location>
        <begin position="74"/>
        <end position="95"/>
    </location>
</feature>
<dbReference type="PRINTS" id="PR00657">
    <property type="entry name" value="CCCHEMOKINER"/>
</dbReference>
<dbReference type="Proteomes" id="UP000324632">
    <property type="component" value="Chromosome 24"/>
</dbReference>
<dbReference type="SMART" id="SM01381">
    <property type="entry name" value="7TM_GPCR_Srsx"/>
    <property type="match status" value="1"/>
</dbReference>
<feature type="transmembrane region" description="Helical" evidence="10">
    <location>
        <begin position="134"/>
        <end position="161"/>
    </location>
</feature>
<dbReference type="GO" id="GO:0019722">
    <property type="term" value="P:calcium-mediated signaling"/>
    <property type="evidence" value="ECO:0007669"/>
    <property type="project" value="TreeGrafter"/>
</dbReference>
<feature type="transmembrane region" description="Helical" evidence="10">
    <location>
        <begin position="182"/>
        <end position="200"/>
    </location>
</feature>
<dbReference type="InterPro" id="IPR050119">
    <property type="entry name" value="CCR1-9-like"/>
</dbReference>
<dbReference type="PANTHER" id="PTHR10489:SF627">
    <property type="entry name" value="C-C CHEMOKINE RECEPTOR TYPE 8"/>
    <property type="match status" value="1"/>
</dbReference>
<dbReference type="CDD" id="cd14984">
    <property type="entry name" value="7tmA_Chemokine_R"/>
    <property type="match status" value="1"/>
</dbReference>
<dbReference type="PROSITE" id="PS50262">
    <property type="entry name" value="G_PROTEIN_RECEP_F1_2"/>
    <property type="match status" value="1"/>
</dbReference>
<keyword evidence="4 10" id="KW-1133">Transmembrane helix</keyword>
<keyword evidence="6 10" id="KW-0472">Membrane</keyword>
<evidence type="ECO:0000256" key="2">
    <source>
        <dbReference type="ARBA" id="ARBA00022475"/>
    </source>
</evidence>
<evidence type="ECO:0000256" key="7">
    <source>
        <dbReference type="ARBA" id="ARBA00023170"/>
    </source>
</evidence>
<dbReference type="PROSITE" id="PS00237">
    <property type="entry name" value="G_PROTEIN_RECEP_F1_1"/>
    <property type="match status" value="1"/>
</dbReference>
<dbReference type="PANTHER" id="PTHR10489">
    <property type="entry name" value="CELL ADHESION MOLECULE"/>
    <property type="match status" value="1"/>
</dbReference>
<evidence type="ECO:0000256" key="5">
    <source>
        <dbReference type="ARBA" id="ARBA00023040"/>
    </source>
</evidence>
<comment type="subcellular location">
    <subcellularLocation>
        <location evidence="1">Cell membrane</location>
        <topology evidence="1">Multi-pass membrane protein</topology>
    </subcellularLocation>
</comment>
<keyword evidence="5 9" id="KW-0297">G-protein coupled receptor</keyword>
<dbReference type="GO" id="GO:0007204">
    <property type="term" value="P:positive regulation of cytosolic calcium ion concentration"/>
    <property type="evidence" value="ECO:0007669"/>
    <property type="project" value="TreeGrafter"/>
</dbReference>
<evidence type="ECO:0000313" key="13">
    <source>
        <dbReference type="Proteomes" id="UP000324632"/>
    </source>
</evidence>
<dbReference type="GO" id="GO:0016493">
    <property type="term" value="F:C-C chemokine receptor activity"/>
    <property type="evidence" value="ECO:0007669"/>
    <property type="project" value="TreeGrafter"/>
</dbReference>
<dbReference type="GO" id="GO:0009897">
    <property type="term" value="C:external side of plasma membrane"/>
    <property type="evidence" value="ECO:0007669"/>
    <property type="project" value="TreeGrafter"/>
</dbReference>
<organism evidence="12 13">
    <name type="scientific">Triplophysa tibetana</name>
    <dbReference type="NCBI Taxonomy" id="1572043"/>
    <lineage>
        <taxon>Eukaryota</taxon>
        <taxon>Metazoa</taxon>
        <taxon>Chordata</taxon>
        <taxon>Craniata</taxon>
        <taxon>Vertebrata</taxon>
        <taxon>Euteleostomi</taxon>
        <taxon>Actinopterygii</taxon>
        <taxon>Neopterygii</taxon>
        <taxon>Teleostei</taxon>
        <taxon>Ostariophysi</taxon>
        <taxon>Cypriniformes</taxon>
        <taxon>Nemacheilidae</taxon>
        <taxon>Triplophysa</taxon>
    </lineage>
</organism>
<comment type="caution">
    <text evidence="12">The sequence shown here is derived from an EMBL/GenBank/DDBJ whole genome shotgun (WGS) entry which is preliminary data.</text>
</comment>
<evidence type="ECO:0000256" key="9">
    <source>
        <dbReference type="RuleBase" id="RU000688"/>
    </source>
</evidence>
<dbReference type="Gene3D" id="1.20.1070.10">
    <property type="entry name" value="Rhodopsin 7-helix transmembrane proteins"/>
    <property type="match status" value="1"/>
</dbReference>
<keyword evidence="13" id="KW-1185">Reference proteome</keyword>